<dbReference type="HOGENOM" id="CLU_124154_0_0_1"/>
<feature type="transmembrane region" description="Helical" evidence="1">
    <location>
        <begin position="127"/>
        <end position="152"/>
    </location>
</feature>
<dbReference type="eggNOG" id="ENOG502S4UK">
    <property type="taxonomic scope" value="Eukaryota"/>
</dbReference>
<feature type="signal peptide" evidence="2">
    <location>
        <begin position="1"/>
        <end position="26"/>
    </location>
</feature>
<accession>A0A0E0BBV7</accession>
<organism evidence="3">
    <name type="scientific">Oryza glumipatula</name>
    <dbReference type="NCBI Taxonomy" id="40148"/>
    <lineage>
        <taxon>Eukaryota</taxon>
        <taxon>Viridiplantae</taxon>
        <taxon>Streptophyta</taxon>
        <taxon>Embryophyta</taxon>
        <taxon>Tracheophyta</taxon>
        <taxon>Spermatophyta</taxon>
        <taxon>Magnoliopsida</taxon>
        <taxon>Liliopsida</taxon>
        <taxon>Poales</taxon>
        <taxon>Poaceae</taxon>
        <taxon>BOP clade</taxon>
        <taxon>Oryzoideae</taxon>
        <taxon>Oryzeae</taxon>
        <taxon>Oryzinae</taxon>
        <taxon>Oryza</taxon>
    </lineage>
</organism>
<dbReference type="STRING" id="40148.A0A0E0BBV7"/>
<evidence type="ECO:0000256" key="1">
    <source>
        <dbReference type="SAM" id="Phobius"/>
    </source>
</evidence>
<dbReference type="PANTHER" id="PTHR35107">
    <property type="entry name" value="EXPRESSED PROTEIN"/>
    <property type="match status" value="1"/>
</dbReference>
<dbReference type="EnsemblPlants" id="OGLUM10G13470.1">
    <property type="protein sequence ID" value="OGLUM10G13470.1"/>
    <property type="gene ID" value="OGLUM10G13470"/>
</dbReference>
<dbReference type="InterPro" id="IPR006311">
    <property type="entry name" value="TAT_signal"/>
</dbReference>
<dbReference type="PROSITE" id="PS51318">
    <property type="entry name" value="TAT"/>
    <property type="match status" value="1"/>
</dbReference>
<evidence type="ECO:0000313" key="3">
    <source>
        <dbReference type="EnsemblPlants" id="OGLUM10G13470.1"/>
    </source>
</evidence>
<reference evidence="3" key="1">
    <citation type="submission" date="2015-04" db="UniProtKB">
        <authorList>
            <consortium name="EnsemblPlants"/>
        </authorList>
    </citation>
    <scope>IDENTIFICATION</scope>
</reference>
<keyword evidence="1" id="KW-0472">Membrane</keyword>
<name>A0A0E0BBV7_9ORYZ</name>
<sequence length="214" mass="22447">MAGRRLALLLLAVASVSLLAASPAAAARPCHPFFVSFAANPNPIVGDGEVGDHRGAALATATVITVFRVRRLGPHLAHVHGHGHAHPNLHHLHSIPANVQIRRPELPEHPRRAAHAADSFQERAKDILVVVVGILFGVGCGALTAASMYLVWSVLAGAAAAAPSPYDELYGDEDEEASDSESPKKVGYVIIPGVEAHDGVLGFKISDDRAIQCA</sequence>
<dbReference type="PANTHER" id="PTHR35107:SF4">
    <property type="entry name" value="EXPRESSED PROTEIN"/>
    <property type="match status" value="1"/>
</dbReference>
<proteinExistence type="predicted"/>
<reference evidence="3" key="2">
    <citation type="submission" date="2018-05" db="EMBL/GenBank/DDBJ databases">
        <title>OgluRS3 (Oryza glumaepatula Reference Sequence Version 3).</title>
        <authorList>
            <person name="Zhang J."/>
            <person name="Kudrna D."/>
            <person name="Lee S."/>
            <person name="Talag J."/>
            <person name="Welchert J."/>
            <person name="Wing R.A."/>
        </authorList>
    </citation>
    <scope>NUCLEOTIDE SEQUENCE [LARGE SCALE GENOMIC DNA]</scope>
</reference>
<dbReference type="Proteomes" id="UP000026961">
    <property type="component" value="Chromosome 10"/>
</dbReference>
<dbReference type="AlphaFoldDB" id="A0A0E0BBV7"/>
<evidence type="ECO:0000256" key="2">
    <source>
        <dbReference type="SAM" id="SignalP"/>
    </source>
</evidence>
<keyword evidence="1" id="KW-0812">Transmembrane</keyword>
<keyword evidence="4" id="KW-1185">Reference proteome</keyword>
<keyword evidence="1" id="KW-1133">Transmembrane helix</keyword>
<feature type="chain" id="PRO_5002354900" evidence="2">
    <location>
        <begin position="27"/>
        <end position="214"/>
    </location>
</feature>
<protein>
    <submittedName>
        <fullName evidence="3">Uncharacterized protein</fullName>
    </submittedName>
</protein>
<keyword evidence="2" id="KW-0732">Signal</keyword>
<evidence type="ECO:0000313" key="4">
    <source>
        <dbReference type="Proteomes" id="UP000026961"/>
    </source>
</evidence>
<dbReference type="Gramene" id="OGLUM10G13470.1">
    <property type="protein sequence ID" value="OGLUM10G13470.1"/>
    <property type="gene ID" value="OGLUM10G13470"/>
</dbReference>